<evidence type="ECO:0000256" key="1">
    <source>
        <dbReference type="ARBA" id="ARBA00007749"/>
    </source>
</evidence>
<proteinExistence type="inferred from homology"/>
<dbReference type="SMART" id="SM00849">
    <property type="entry name" value="Lactamase_B"/>
    <property type="match status" value="1"/>
</dbReference>
<reference evidence="6 7" key="1">
    <citation type="journal article" date="2013" name="Int. J. Syst. Evol. Microbiol.">
        <title>Roseomonas aerophila sp. nov., isolated from air.</title>
        <authorList>
            <person name="Kim S.J."/>
            <person name="Weon H.Y."/>
            <person name="Ahn J.H."/>
            <person name="Hong S.B."/>
            <person name="Seok S.J."/>
            <person name="Whang K.S."/>
            <person name="Kwon S.W."/>
        </authorList>
    </citation>
    <scope>NUCLEOTIDE SEQUENCE [LARGE SCALE GENOMIC DNA]</scope>
    <source>
        <strain evidence="6 7">NBRC 108923</strain>
    </source>
</reference>
<dbReference type="Proteomes" id="UP000626026">
    <property type="component" value="Unassembled WGS sequence"/>
</dbReference>
<evidence type="ECO:0000256" key="2">
    <source>
        <dbReference type="ARBA" id="ARBA00022723"/>
    </source>
</evidence>
<dbReference type="Pfam" id="PF00753">
    <property type="entry name" value="Lactamase_B"/>
    <property type="match status" value="1"/>
</dbReference>
<comment type="similarity">
    <text evidence="1">Belongs to the metallo-beta-lactamase superfamily.</text>
</comment>
<dbReference type="CDD" id="cd07720">
    <property type="entry name" value="OPHC2-like_MBL-fold"/>
    <property type="match status" value="1"/>
</dbReference>
<dbReference type="InterPro" id="IPR051013">
    <property type="entry name" value="MBL_superfamily_lactonases"/>
</dbReference>
<name>A0ABR7RMW8_9PROT</name>
<keyword evidence="7" id="KW-1185">Reference proteome</keyword>
<dbReference type="Gene3D" id="3.60.15.10">
    <property type="entry name" value="Ribonuclease Z/Hydroxyacylglutathione hydrolase-like"/>
    <property type="match status" value="1"/>
</dbReference>
<evidence type="ECO:0000313" key="7">
    <source>
        <dbReference type="Proteomes" id="UP000626026"/>
    </source>
</evidence>
<dbReference type="RefSeq" id="WP_187784808.1">
    <property type="nucleotide sequence ID" value="NZ_JACTVA010000020.1"/>
</dbReference>
<sequence>MAQLPQTQVPGVYHRRVGDILLTTLEDGFQDAPMASVVNIPADEAVAMMHAAFRPVPRRTPVQCFLIRSAGRIALVDTGYGPVKPTVGKLAANLAAAGIAPEEIDTILMTHLHPDHFGGLRDSTGQAAYPHATLHLAAEEHAYWHDDRAAAAEPDATRRAAFFTQARLALAAYAGRTQTFNGVQEVFPGVTTMPLPGHTPGHTGYLIESAGETLLIWGDIVHVQEIQVARPEAGMAVDVQPLQAEDTRRAILERAARERLTVAGMHLHFPAIAHVARSGEGHALVPEAWSSAALV</sequence>
<dbReference type="PANTHER" id="PTHR42978">
    <property type="entry name" value="QUORUM-QUENCHING LACTONASE YTNP-RELATED-RELATED"/>
    <property type="match status" value="1"/>
</dbReference>
<dbReference type="EMBL" id="JACTVA010000020">
    <property type="protein sequence ID" value="MBC9207639.1"/>
    <property type="molecule type" value="Genomic_DNA"/>
</dbReference>
<feature type="domain" description="Metallo-beta-lactamase" evidence="5">
    <location>
        <begin position="61"/>
        <end position="266"/>
    </location>
</feature>
<organism evidence="6 7">
    <name type="scientific">Teichococcus aerophilus</name>
    <dbReference type="NCBI Taxonomy" id="1224513"/>
    <lineage>
        <taxon>Bacteria</taxon>
        <taxon>Pseudomonadati</taxon>
        <taxon>Pseudomonadota</taxon>
        <taxon>Alphaproteobacteria</taxon>
        <taxon>Acetobacterales</taxon>
        <taxon>Roseomonadaceae</taxon>
        <taxon>Roseomonas</taxon>
    </lineage>
</organism>
<dbReference type="InterPro" id="IPR036866">
    <property type="entry name" value="RibonucZ/Hydroxyglut_hydro"/>
</dbReference>
<evidence type="ECO:0000313" key="6">
    <source>
        <dbReference type="EMBL" id="MBC9207639.1"/>
    </source>
</evidence>
<protein>
    <submittedName>
        <fullName evidence="6">MBL fold metallo-hydrolase</fullName>
    </submittedName>
</protein>
<keyword evidence="2" id="KW-0479">Metal-binding</keyword>
<evidence type="ECO:0000259" key="5">
    <source>
        <dbReference type="SMART" id="SM00849"/>
    </source>
</evidence>
<keyword evidence="4" id="KW-0862">Zinc</keyword>
<dbReference type="PANTHER" id="PTHR42978:SF6">
    <property type="entry name" value="QUORUM-QUENCHING LACTONASE YTNP-RELATED"/>
    <property type="match status" value="1"/>
</dbReference>
<dbReference type="InterPro" id="IPR001279">
    <property type="entry name" value="Metallo-B-lactamas"/>
</dbReference>
<evidence type="ECO:0000256" key="4">
    <source>
        <dbReference type="ARBA" id="ARBA00022833"/>
    </source>
</evidence>
<evidence type="ECO:0000256" key="3">
    <source>
        <dbReference type="ARBA" id="ARBA00022801"/>
    </source>
</evidence>
<keyword evidence="3" id="KW-0378">Hydrolase</keyword>
<gene>
    <name evidence="6" type="ORF">IBL26_12415</name>
</gene>
<dbReference type="SUPFAM" id="SSF56281">
    <property type="entry name" value="Metallo-hydrolase/oxidoreductase"/>
    <property type="match status" value="1"/>
</dbReference>
<comment type="caution">
    <text evidence="6">The sequence shown here is derived from an EMBL/GenBank/DDBJ whole genome shotgun (WGS) entry which is preliminary data.</text>
</comment>
<accession>A0ABR7RMW8</accession>